<keyword evidence="2" id="KW-0131">Cell cycle</keyword>
<evidence type="ECO:0000256" key="1">
    <source>
        <dbReference type="SAM" id="Coils"/>
    </source>
</evidence>
<comment type="caution">
    <text evidence="2">The sequence shown here is derived from an EMBL/GenBank/DDBJ whole genome shotgun (WGS) entry which is preliminary data.</text>
</comment>
<gene>
    <name evidence="2" type="ORF">DI533_01550</name>
</gene>
<evidence type="ECO:0000313" key="2">
    <source>
        <dbReference type="EMBL" id="PZQ99394.1"/>
    </source>
</evidence>
<reference evidence="2 3" key="1">
    <citation type="submission" date="2017-08" db="EMBL/GenBank/DDBJ databases">
        <title>Infants hospitalized years apart are colonized by the same room-sourced microbial strains.</title>
        <authorList>
            <person name="Brooks B."/>
            <person name="Olm M.R."/>
            <person name="Firek B.A."/>
            <person name="Baker R."/>
            <person name="Thomas B.C."/>
            <person name="Morowitz M.J."/>
            <person name="Banfield J.F."/>
        </authorList>
    </citation>
    <scope>NUCLEOTIDE SEQUENCE [LARGE SCALE GENOMIC DNA]</scope>
    <source>
        <strain evidence="2">S2_003_000_R2_11</strain>
    </source>
</reference>
<name>A0A2W5SI00_CERSP</name>
<feature type="coiled-coil region" evidence="1">
    <location>
        <begin position="63"/>
        <end position="119"/>
    </location>
</feature>
<proteinExistence type="predicted"/>
<dbReference type="InterPro" id="IPR007838">
    <property type="entry name" value="Cell_div_ZapA-like"/>
</dbReference>
<dbReference type="GO" id="GO:0051301">
    <property type="term" value="P:cell division"/>
    <property type="evidence" value="ECO:0007669"/>
    <property type="project" value="UniProtKB-KW"/>
</dbReference>
<dbReference type="AlphaFoldDB" id="A0A2W5SI00"/>
<keyword evidence="2" id="KW-0132">Cell division</keyword>
<dbReference type="EMBL" id="QFQS01000001">
    <property type="protein sequence ID" value="PZQ99394.1"/>
    <property type="molecule type" value="Genomic_DNA"/>
</dbReference>
<dbReference type="Proteomes" id="UP000248975">
    <property type="component" value="Unassembled WGS sequence"/>
</dbReference>
<evidence type="ECO:0000313" key="3">
    <source>
        <dbReference type="Proteomes" id="UP000248975"/>
    </source>
</evidence>
<dbReference type="Pfam" id="PF05164">
    <property type="entry name" value="ZapA"/>
    <property type="match status" value="1"/>
</dbReference>
<keyword evidence="1" id="KW-0175">Coiled coil</keyword>
<accession>A0A2W5SI00</accession>
<sequence length="123" mass="13077">MPDIDISIGGRTFQVSCQPGEDHFLRAAAKLLDNEAQPLVAQLGRLPEARMLLMSALMLADRMAAMEDELRALKSHNATLENRAASLRAGTGDVPGSVLETLAEIAARAEALAEAAEERIPAA</sequence>
<organism evidence="2 3">
    <name type="scientific">Cereibacter sphaeroides</name>
    <name type="common">Rhodobacter sphaeroides</name>
    <dbReference type="NCBI Taxonomy" id="1063"/>
    <lineage>
        <taxon>Bacteria</taxon>
        <taxon>Pseudomonadati</taxon>
        <taxon>Pseudomonadota</taxon>
        <taxon>Alphaproteobacteria</taxon>
        <taxon>Rhodobacterales</taxon>
        <taxon>Paracoccaceae</taxon>
        <taxon>Cereibacter</taxon>
    </lineage>
</organism>
<protein>
    <submittedName>
        <fullName evidence="2">Cell division protein ZapA</fullName>
    </submittedName>
</protein>
<dbReference type="InterPro" id="IPR036192">
    <property type="entry name" value="Cell_div_ZapA-like_sf"/>
</dbReference>
<dbReference type="InterPro" id="IPR042233">
    <property type="entry name" value="Cell_div_ZapA_N"/>
</dbReference>
<dbReference type="SUPFAM" id="SSF102829">
    <property type="entry name" value="Cell division protein ZapA-like"/>
    <property type="match status" value="1"/>
</dbReference>
<dbReference type="Gene3D" id="3.30.160.880">
    <property type="entry name" value="Cell division protein ZapA protomer, N-terminal domain"/>
    <property type="match status" value="1"/>
</dbReference>